<dbReference type="Pfam" id="PF12543">
    <property type="entry name" value="DUF3738"/>
    <property type="match status" value="1"/>
</dbReference>
<evidence type="ECO:0000313" key="1">
    <source>
        <dbReference type="EMBL" id="GGG62930.1"/>
    </source>
</evidence>
<keyword evidence="2" id="KW-1185">Reference proteome</keyword>
<protein>
    <submittedName>
        <fullName evidence="1">Uncharacterized protein</fullName>
    </submittedName>
</protein>
<dbReference type="AlphaFoldDB" id="A0A917LWU3"/>
<dbReference type="EMBL" id="BMGT01000001">
    <property type="protein sequence ID" value="GGG62930.1"/>
    <property type="molecule type" value="Genomic_DNA"/>
</dbReference>
<reference evidence="1" key="2">
    <citation type="submission" date="2020-09" db="EMBL/GenBank/DDBJ databases">
        <authorList>
            <person name="Sun Q."/>
            <person name="Zhou Y."/>
        </authorList>
    </citation>
    <scope>NUCLEOTIDE SEQUENCE</scope>
    <source>
        <strain evidence="1">CGMCC 1.12997</strain>
    </source>
</reference>
<name>A0A917LWU3_9BACT</name>
<dbReference type="NCBIfam" id="TIGR03435">
    <property type="entry name" value="Soli_TIGR03435"/>
    <property type="match status" value="1"/>
</dbReference>
<dbReference type="Proteomes" id="UP000647241">
    <property type="component" value="Unassembled WGS sequence"/>
</dbReference>
<dbReference type="RefSeq" id="WP_188552179.1">
    <property type="nucleotide sequence ID" value="NZ_BMGT01000001.1"/>
</dbReference>
<dbReference type="InterPro" id="IPR017801">
    <property type="entry name" value="DUF3738"/>
</dbReference>
<sequence length="260" mass="28068">MMTGWSAANHQKQLLLAIGGVTFALWSGVAGSISAQVPVTAPSFEVASVRSVPAGQGYTSISPSGNRRFSAKNASMKLLIELAFGINDDQIAGKKLEWIDSELYDIEAAPEGDVPLSYEELRLPLQHLLAQRFHLTFHREWKNLPGYVLVIAKGGSKLAASKESSASGYIFQNGIRSPSISMKSLAAMLAHPLGRPVLDKTELTGNYDIRLSFAPDGSTDSPLPSIFTAVQEQLGLKLEPQKVPVEMLVIDHLEKTPSAN</sequence>
<evidence type="ECO:0000313" key="2">
    <source>
        <dbReference type="Proteomes" id="UP000647241"/>
    </source>
</evidence>
<proteinExistence type="predicted"/>
<organism evidence="1 2">
    <name type="scientific">Edaphobacter dinghuensis</name>
    <dbReference type="NCBI Taxonomy" id="1560005"/>
    <lineage>
        <taxon>Bacteria</taxon>
        <taxon>Pseudomonadati</taxon>
        <taxon>Acidobacteriota</taxon>
        <taxon>Terriglobia</taxon>
        <taxon>Terriglobales</taxon>
        <taxon>Acidobacteriaceae</taxon>
        <taxon>Edaphobacter</taxon>
    </lineage>
</organism>
<reference evidence="1" key="1">
    <citation type="journal article" date="2014" name="Int. J. Syst. Evol. Microbiol.">
        <title>Complete genome sequence of Corynebacterium casei LMG S-19264T (=DSM 44701T), isolated from a smear-ripened cheese.</title>
        <authorList>
            <consortium name="US DOE Joint Genome Institute (JGI-PGF)"/>
            <person name="Walter F."/>
            <person name="Albersmeier A."/>
            <person name="Kalinowski J."/>
            <person name="Ruckert C."/>
        </authorList>
    </citation>
    <scope>NUCLEOTIDE SEQUENCE</scope>
    <source>
        <strain evidence="1">CGMCC 1.12997</strain>
    </source>
</reference>
<gene>
    <name evidence="1" type="ORF">GCM10011585_00450</name>
</gene>
<accession>A0A917LWU3</accession>
<comment type="caution">
    <text evidence="1">The sequence shown here is derived from an EMBL/GenBank/DDBJ whole genome shotgun (WGS) entry which is preliminary data.</text>
</comment>